<dbReference type="SUPFAM" id="SSF57959">
    <property type="entry name" value="Leucine zipper domain"/>
    <property type="match status" value="1"/>
</dbReference>
<feature type="region of interest" description="Disordered" evidence="2">
    <location>
        <begin position="91"/>
        <end position="157"/>
    </location>
</feature>
<feature type="compositionally biased region" description="Basic and acidic residues" evidence="2">
    <location>
        <begin position="123"/>
        <end position="133"/>
    </location>
</feature>
<gene>
    <name evidence="4" type="ORF">IWW36_004003</name>
</gene>
<keyword evidence="1" id="KW-0175">Coiled coil</keyword>
<name>A0A9W8I450_9FUNG</name>
<comment type="caution">
    <text evidence="4">The sequence shown here is derived from an EMBL/GenBank/DDBJ whole genome shotgun (WGS) entry which is preliminary data.</text>
</comment>
<dbReference type="Gene3D" id="1.20.5.170">
    <property type="match status" value="1"/>
</dbReference>
<dbReference type="OrthoDB" id="5589352at2759"/>
<sequence>QAQPQLHPAARLQRSILPNREIFDREEGSIYAEMLERKREKNKLAARRKRERKKQRLEELEARKVKLEQRRLTLHAELRARRRMNRIIAQQLHADSTEGRTPCFTSSESSDQEFSANSFSDNGDYKASSDGHKSGSKQAAGCSETSPAQKLSADAHKGDSLLGIELDQLREEVEAACKQTISALEMLNEIRSDISSLLEKTSNAESA</sequence>
<dbReference type="AlphaFoldDB" id="A0A9W8I450"/>
<feature type="coiled-coil region" evidence="1">
    <location>
        <begin position="32"/>
        <end position="77"/>
    </location>
</feature>
<dbReference type="InterPro" id="IPR004827">
    <property type="entry name" value="bZIP"/>
</dbReference>
<evidence type="ECO:0000259" key="3">
    <source>
        <dbReference type="PROSITE" id="PS50217"/>
    </source>
</evidence>
<dbReference type="PROSITE" id="PS50217">
    <property type="entry name" value="BZIP"/>
    <property type="match status" value="1"/>
</dbReference>
<dbReference type="PROSITE" id="PS00036">
    <property type="entry name" value="BZIP_BASIC"/>
    <property type="match status" value="1"/>
</dbReference>
<dbReference type="InterPro" id="IPR046347">
    <property type="entry name" value="bZIP_sf"/>
</dbReference>
<protein>
    <recommendedName>
        <fullName evidence="3">BZIP domain-containing protein</fullName>
    </recommendedName>
</protein>
<evidence type="ECO:0000256" key="2">
    <source>
        <dbReference type="SAM" id="MobiDB-lite"/>
    </source>
</evidence>
<proteinExistence type="predicted"/>
<reference evidence="4" key="1">
    <citation type="submission" date="2022-07" db="EMBL/GenBank/DDBJ databases">
        <title>Phylogenomic reconstructions and comparative analyses of Kickxellomycotina fungi.</title>
        <authorList>
            <person name="Reynolds N.K."/>
            <person name="Stajich J.E."/>
            <person name="Barry K."/>
            <person name="Grigoriev I.V."/>
            <person name="Crous P."/>
            <person name="Smith M.E."/>
        </authorList>
    </citation>
    <scope>NUCLEOTIDE SEQUENCE</scope>
    <source>
        <strain evidence="4">NRRL 1566</strain>
    </source>
</reference>
<evidence type="ECO:0000256" key="1">
    <source>
        <dbReference type="SAM" id="Coils"/>
    </source>
</evidence>
<dbReference type="Proteomes" id="UP001139887">
    <property type="component" value="Unassembled WGS sequence"/>
</dbReference>
<dbReference type="GO" id="GO:0003700">
    <property type="term" value="F:DNA-binding transcription factor activity"/>
    <property type="evidence" value="ECO:0007669"/>
    <property type="project" value="InterPro"/>
</dbReference>
<accession>A0A9W8I450</accession>
<evidence type="ECO:0000313" key="4">
    <source>
        <dbReference type="EMBL" id="KAJ2847142.1"/>
    </source>
</evidence>
<feature type="domain" description="BZIP" evidence="3">
    <location>
        <begin position="32"/>
        <end position="83"/>
    </location>
</feature>
<organism evidence="4 5">
    <name type="scientific">Coemansia brasiliensis</name>
    <dbReference type="NCBI Taxonomy" id="2650707"/>
    <lineage>
        <taxon>Eukaryota</taxon>
        <taxon>Fungi</taxon>
        <taxon>Fungi incertae sedis</taxon>
        <taxon>Zoopagomycota</taxon>
        <taxon>Kickxellomycotina</taxon>
        <taxon>Kickxellomycetes</taxon>
        <taxon>Kickxellales</taxon>
        <taxon>Kickxellaceae</taxon>
        <taxon>Coemansia</taxon>
    </lineage>
</organism>
<evidence type="ECO:0000313" key="5">
    <source>
        <dbReference type="Proteomes" id="UP001139887"/>
    </source>
</evidence>
<feature type="non-terminal residue" evidence="4">
    <location>
        <position position="1"/>
    </location>
</feature>
<keyword evidence="5" id="KW-1185">Reference proteome</keyword>
<dbReference type="EMBL" id="JANBUW010000376">
    <property type="protein sequence ID" value="KAJ2847142.1"/>
    <property type="molecule type" value="Genomic_DNA"/>
</dbReference>
<feature type="compositionally biased region" description="Polar residues" evidence="2">
    <location>
        <begin position="103"/>
        <end position="121"/>
    </location>
</feature>